<name>A0A8S4RTH1_9NEOP</name>
<dbReference type="EMBL" id="CAKXAJ010025588">
    <property type="protein sequence ID" value="CAH2241657.1"/>
    <property type="molecule type" value="Genomic_DNA"/>
</dbReference>
<organism evidence="2 3">
    <name type="scientific">Pararge aegeria aegeria</name>
    <dbReference type="NCBI Taxonomy" id="348720"/>
    <lineage>
        <taxon>Eukaryota</taxon>
        <taxon>Metazoa</taxon>
        <taxon>Ecdysozoa</taxon>
        <taxon>Arthropoda</taxon>
        <taxon>Hexapoda</taxon>
        <taxon>Insecta</taxon>
        <taxon>Pterygota</taxon>
        <taxon>Neoptera</taxon>
        <taxon>Endopterygota</taxon>
        <taxon>Lepidoptera</taxon>
        <taxon>Glossata</taxon>
        <taxon>Ditrysia</taxon>
        <taxon>Papilionoidea</taxon>
        <taxon>Nymphalidae</taxon>
        <taxon>Satyrinae</taxon>
        <taxon>Satyrini</taxon>
        <taxon>Parargina</taxon>
        <taxon>Pararge</taxon>
    </lineage>
</organism>
<gene>
    <name evidence="2" type="primary">jg26957</name>
    <name evidence="2" type="ORF">PAEG_LOCUS18074</name>
</gene>
<evidence type="ECO:0000256" key="1">
    <source>
        <dbReference type="SAM" id="MobiDB-lite"/>
    </source>
</evidence>
<dbReference type="AlphaFoldDB" id="A0A8S4RTH1"/>
<protein>
    <submittedName>
        <fullName evidence="2">Jg26957 protein</fullName>
    </submittedName>
</protein>
<comment type="caution">
    <text evidence="2">The sequence shown here is derived from an EMBL/GenBank/DDBJ whole genome shotgun (WGS) entry which is preliminary data.</text>
</comment>
<keyword evidence="3" id="KW-1185">Reference proteome</keyword>
<feature type="compositionally biased region" description="Polar residues" evidence="1">
    <location>
        <begin position="11"/>
        <end position="20"/>
    </location>
</feature>
<accession>A0A8S4RTH1</accession>
<evidence type="ECO:0000313" key="3">
    <source>
        <dbReference type="Proteomes" id="UP000838756"/>
    </source>
</evidence>
<proteinExistence type="predicted"/>
<reference evidence="2" key="1">
    <citation type="submission" date="2022-03" db="EMBL/GenBank/DDBJ databases">
        <authorList>
            <person name="Lindestad O."/>
        </authorList>
    </citation>
    <scope>NUCLEOTIDE SEQUENCE</scope>
</reference>
<dbReference type="Proteomes" id="UP000838756">
    <property type="component" value="Unassembled WGS sequence"/>
</dbReference>
<evidence type="ECO:0000313" key="2">
    <source>
        <dbReference type="EMBL" id="CAH2241657.1"/>
    </source>
</evidence>
<dbReference type="OrthoDB" id="5419617at2759"/>
<feature type="region of interest" description="Disordered" evidence="1">
    <location>
        <begin position="1"/>
        <end position="21"/>
    </location>
</feature>
<sequence length="168" mass="18594">MHATAHMWLQATPTGQKQTQGGVGLITEHSSLNGHLSIIGVTDSPLCRACVETDETPTHVMLECTGVAEQHEATFPEVLSNLGGMLGFLNELGWLSDQQWEISTHKKRRKNRRGDACQCQTGDQSSVRTIPPYSPCWDTGLLVSRQHPPLQPTSLFCEPQDIPYREVC</sequence>